<dbReference type="Proteomes" id="UP000828048">
    <property type="component" value="Chromosome 2"/>
</dbReference>
<accession>A0ACB7X076</accession>
<keyword evidence="2" id="KW-1185">Reference proteome</keyword>
<reference evidence="1 2" key="1">
    <citation type="journal article" date="2021" name="Hortic Res">
        <title>High-quality reference genome and annotation aids understanding of berry development for evergreen blueberry (Vaccinium darrowii).</title>
        <authorList>
            <person name="Yu J."/>
            <person name="Hulse-Kemp A.M."/>
            <person name="Babiker E."/>
            <person name="Staton M."/>
        </authorList>
    </citation>
    <scope>NUCLEOTIDE SEQUENCE [LARGE SCALE GENOMIC DNA]</scope>
    <source>
        <strain evidence="2">cv. NJ 8807/NJ 8810</strain>
        <tissue evidence="1">Young leaf</tissue>
    </source>
</reference>
<name>A0ACB7X076_9ERIC</name>
<proteinExistence type="predicted"/>
<gene>
    <name evidence="1" type="ORF">Vadar_012540</name>
</gene>
<protein>
    <submittedName>
        <fullName evidence="1">Uncharacterized protein</fullName>
    </submittedName>
</protein>
<comment type="caution">
    <text evidence="1">The sequence shown here is derived from an EMBL/GenBank/DDBJ whole genome shotgun (WGS) entry which is preliminary data.</text>
</comment>
<sequence>MERDFMGLNSKESVVVVKEEPVEGGKESAFLKGSGVQWPTSSVPHFITFKAAQEEKTAKVTSDPAASGFVATGDVYDATPKRPSGEIQNFAGATIKQQLFGGIPLTLGSVAGSTGQWFSSKASGAPAQLTIFYGGRVNVFDDISPEKAQAIMLLAGNWSVNASNMAQPRAQVHVPTIKKAAENGVQGNQQTNTPASSALSSPMSVSSHPVGQSGSGTSTDDEMMAFKPAGVISTSVSKVDAPKIAVSRGPIAATTMISSAVPQARKASLARFLEKRKERAMNSAPYNLINKSPECATPGSNDVGAGAAASLSTNQERGYDL</sequence>
<dbReference type="EMBL" id="CM037152">
    <property type="protein sequence ID" value="KAH7834079.1"/>
    <property type="molecule type" value="Genomic_DNA"/>
</dbReference>
<evidence type="ECO:0000313" key="1">
    <source>
        <dbReference type="EMBL" id="KAH7834079.1"/>
    </source>
</evidence>
<evidence type="ECO:0000313" key="2">
    <source>
        <dbReference type="Proteomes" id="UP000828048"/>
    </source>
</evidence>
<organism evidence="1 2">
    <name type="scientific">Vaccinium darrowii</name>
    <dbReference type="NCBI Taxonomy" id="229202"/>
    <lineage>
        <taxon>Eukaryota</taxon>
        <taxon>Viridiplantae</taxon>
        <taxon>Streptophyta</taxon>
        <taxon>Embryophyta</taxon>
        <taxon>Tracheophyta</taxon>
        <taxon>Spermatophyta</taxon>
        <taxon>Magnoliopsida</taxon>
        <taxon>eudicotyledons</taxon>
        <taxon>Gunneridae</taxon>
        <taxon>Pentapetalae</taxon>
        <taxon>asterids</taxon>
        <taxon>Ericales</taxon>
        <taxon>Ericaceae</taxon>
        <taxon>Vaccinioideae</taxon>
        <taxon>Vaccinieae</taxon>
        <taxon>Vaccinium</taxon>
    </lineage>
</organism>